<feature type="region of interest" description="Disordered" evidence="2">
    <location>
        <begin position="69"/>
        <end position="143"/>
    </location>
</feature>
<evidence type="ECO:0000313" key="4">
    <source>
        <dbReference type="EMBL" id="CAE0271693.1"/>
    </source>
</evidence>
<name>A0A7S3LY61_9STRA</name>
<dbReference type="PANTHER" id="PTHR43228">
    <property type="entry name" value="TWO-COMPONENT RESPONSE REGULATOR"/>
    <property type="match status" value="1"/>
</dbReference>
<dbReference type="PANTHER" id="PTHR43228:SF1">
    <property type="entry name" value="TWO-COMPONENT RESPONSE REGULATOR ARR22"/>
    <property type="match status" value="1"/>
</dbReference>
<dbReference type="InterPro" id="IPR001789">
    <property type="entry name" value="Sig_transdc_resp-reg_receiver"/>
</dbReference>
<feature type="domain" description="Response regulatory" evidence="3">
    <location>
        <begin position="1"/>
        <end position="63"/>
    </location>
</feature>
<dbReference type="Gene3D" id="3.40.50.2300">
    <property type="match status" value="1"/>
</dbReference>
<dbReference type="GO" id="GO:0000160">
    <property type="term" value="P:phosphorelay signal transduction system"/>
    <property type="evidence" value="ECO:0007669"/>
    <property type="project" value="InterPro"/>
</dbReference>
<comment type="caution">
    <text evidence="1">Lacks conserved residue(s) required for the propagation of feature annotation.</text>
</comment>
<dbReference type="InterPro" id="IPR011006">
    <property type="entry name" value="CheY-like_superfamily"/>
</dbReference>
<accession>A0A7S3LY61</accession>
<evidence type="ECO:0000256" key="2">
    <source>
        <dbReference type="SAM" id="MobiDB-lite"/>
    </source>
</evidence>
<dbReference type="AlphaFoldDB" id="A0A7S3LY61"/>
<dbReference type="PROSITE" id="PS50110">
    <property type="entry name" value="RESPONSE_REGULATORY"/>
    <property type="match status" value="1"/>
</dbReference>
<organism evidence="4">
    <name type="scientific">Spumella elongata</name>
    <dbReference type="NCBI Taxonomy" id="89044"/>
    <lineage>
        <taxon>Eukaryota</taxon>
        <taxon>Sar</taxon>
        <taxon>Stramenopiles</taxon>
        <taxon>Ochrophyta</taxon>
        <taxon>Chrysophyceae</taxon>
        <taxon>Chromulinales</taxon>
        <taxon>Chromulinaceae</taxon>
        <taxon>Spumella</taxon>
    </lineage>
</organism>
<gene>
    <name evidence="4" type="ORF">SELO1098_LOCUS518</name>
</gene>
<dbReference type="InterPro" id="IPR052048">
    <property type="entry name" value="ST_Response_Regulator"/>
</dbReference>
<reference evidence="4" key="1">
    <citation type="submission" date="2021-01" db="EMBL/GenBank/DDBJ databases">
        <authorList>
            <person name="Corre E."/>
            <person name="Pelletier E."/>
            <person name="Niang G."/>
            <person name="Scheremetjew M."/>
            <person name="Finn R."/>
            <person name="Kale V."/>
            <person name="Holt S."/>
            <person name="Cochrane G."/>
            <person name="Meng A."/>
            <person name="Brown T."/>
            <person name="Cohen L."/>
        </authorList>
    </citation>
    <scope>NUCLEOTIDE SEQUENCE</scope>
    <source>
        <strain evidence="4">CCAP 955/1</strain>
    </source>
</reference>
<feature type="compositionally biased region" description="Polar residues" evidence="2">
    <location>
        <begin position="77"/>
        <end position="92"/>
    </location>
</feature>
<sequence length="143" mass="14488">MPVMNGPTATKKLRELGCTCFIAGVTGNVLPADVDYFKAHGANTVIAKPLNVDVFESYLATHQQSMLRSKGDLSLQIPGNTPGEANTMTSRGSPKVAPLSPGRGKIATTGGADSPGRGKATNTGGADSPGRGTPAAIVGPDNV</sequence>
<dbReference type="SUPFAM" id="SSF52172">
    <property type="entry name" value="CheY-like"/>
    <property type="match status" value="1"/>
</dbReference>
<evidence type="ECO:0000256" key="1">
    <source>
        <dbReference type="PROSITE-ProRule" id="PRU00169"/>
    </source>
</evidence>
<protein>
    <recommendedName>
        <fullName evidence="3">Response regulatory domain-containing protein</fullName>
    </recommendedName>
</protein>
<dbReference type="EMBL" id="HBIC01000885">
    <property type="protein sequence ID" value="CAE0271693.1"/>
    <property type="molecule type" value="Transcribed_RNA"/>
</dbReference>
<evidence type="ECO:0000259" key="3">
    <source>
        <dbReference type="PROSITE" id="PS50110"/>
    </source>
</evidence>
<proteinExistence type="predicted"/>